<reference evidence="2" key="1">
    <citation type="submission" date="2009-12" db="EMBL/GenBank/DDBJ databases">
        <title>Sequence of Clostridiales genomosp. BVAB3 str. UPII9-5.</title>
        <authorList>
            <person name="Madupu R."/>
            <person name="Durkin A.S."/>
            <person name="Torralba M."/>
            <person name="Methe B."/>
            <person name="Sutton G.G."/>
            <person name="Strausberg R.L."/>
            <person name="Nelson K.E."/>
        </authorList>
    </citation>
    <scope>NUCLEOTIDE SEQUENCE [LARGE SCALE GENOMIC DNA]</scope>
    <source>
        <strain evidence="2">W1219</strain>
    </source>
</reference>
<evidence type="ECO:0008006" key="3">
    <source>
        <dbReference type="Google" id="ProtNLM"/>
    </source>
</evidence>
<dbReference type="SUPFAM" id="SSF48371">
    <property type="entry name" value="ARM repeat"/>
    <property type="match status" value="1"/>
</dbReference>
<dbReference type="OrthoDB" id="8847851at2"/>
<dbReference type="AlphaFoldDB" id="D2MN69"/>
<dbReference type="InterPro" id="IPR016024">
    <property type="entry name" value="ARM-type_fold"/>
</dbReference>
<gene>
    <name evidence="1" type="ORF">HMPREF9013_0089</name>
</gene>
<accession>D2MN69</accession>
<dbReference type="RefSeq" id="WP_006626840.1">
    <property type="nucleotide sequence ID" value="NZ_ADFR01000003.1"/>
</dbReference>
<name>D2MN69_9FIRM</name>
<dbReference type="Proteomes" id="UP000005017">
    <property type="component" value="Unassembled WGS sequence"/>
</dbReference>
<keyword evidence="2" id="KW-1185">Reference proteome</keyword>
<evidence type="ECO:0000313" key="1">
    <source>
        <dbReference type="EMBL" id="EFC05891.1"/>
    </source>
</evidence>
<comment type="caution">
    <text evidence="1">The sequence shown here is derived from an EMBL/GenBank/DDBJ whole genome shotgun (WGS) entry which is preliminary data.</text>
</comment>
<dbReference type="eggNOG" id="ENOG502Z93U">
    <property type="taxonomic scope" value="Bacteria"/>
</dbReference>
<dbReference type="Gene3D" id="1.25.10.10">
    <property type="entry name" value="Leucine-rich Repeat Variant"/>
    <property type="match status" value="1"/>
</dbReference>
<dbReference type="InterPro" id="IPR011989">
    <property type="entry name" value="ARM-like"/>
</dbReference>
<organism evidence="1 2">
    <name type="scientific">Bulleidia extructa W1219</name>
    <dbReference type="NCBI Taxonomy" id="679192"/>
    <lineage>
        <taxon>Bacteria</taxon>
        <taxon>Bacillati</taxon>
        <taxon>Bacillota</taxon>
        <taxon>Erysipelotrichia</taxon>
        <taxon>Erysipelotrichales</taxon>
        <taxon>Erysipelotrichaceae</taxon>
        <taxon>Bulleidia</taxon>
    </lineage>
</organism>
<proteinExistence type="predicted"/>
<sequence length="263" mass="30787">MEKSKLTFSEEFKAERDGCTTLTKENLQKSYLNLKKEGFPAGKRIRFIAELGDSKEIEYHYELIQEDWEKGWNLHLENSFDKHGREGMEFLLKRLSELKEEPSRITTAFLMAEILSKVKHRDFYTVFCDRLIPILVELMDTSNPILRQKVLIAFGWVGTFQEIDLLAKRMLEDEDAFCRAWAATSLMQMTFHRVKAEIICENTKATFVQALEKETDLYVCGMILEASQTLFGKKWIPFSAVENREFEKIRKAQKSAIRFLSKQ</sequence>
<evidence type="ECO:0000313" key="2">
    <source>
        <dbReference type="Proteomes" id="UP000005017"/>
    </source>
</evidence>
<protein>
    <recommendedName>
        <fullName evidence="3">HEAT repeat protein</fullName>
    </recommendedName>
</protein>
<dbReference type="Pfam" id="PF13646">
    <property type="entry name" value="HEAT_2"/>
    <property type="match status" value="1"/>
</dbReference>
<dbReference type="EMBL" id="ADFR01000003">
    <property type="protein sequence ID" value="EFC05891.1"/>
    <property type="molecule type" value="Genomic_DNA"/>
</dbReference>